<evidence type="ECO:0000313" key="2">
    <source>
        <dbReference type="Proteomes" id="UP000314294"/>
    </source>
</evidence>
<dbReference type="EMBL" id="SRLO01000222">
    <property type="protein sequence ID" value="TNN66275.1"/>
    <property type="molecule type" value="Genomic_DNA"/>
</dbReference>
<dbReference type="AlphaFoldDB" id="A0A4Z2HLW7"/>
<dbReference type="Proteomes" id="UP000314294">
    <property type="component" value="Unassembled WGS sequence"/>
</dbReference>
<organism evidence="1 2">
    <name type="scientific">Liparis tanakae</name>
    <name type="common">Tanaka's snailfish</name>
    <dbReference type="NCBI Taxonomy" id="230148"/>
    <lineage>
        <taxon>Eukaryota</taxon>
        <taxon>Metazoa</taxon>
        <taxon>Chordata</taxon>
        <taxon>Craniata</taxon>
        <taxon>Vertebrata</taxon>
        <taxon>Euteleostomi</taxon>
        <taxon>Actinopterygii</taxon>
        <taxon>Neopterygii</taxon>
        <taxon>Teleostei</taxon>
        <taxon>Neoteleostei</taxon>
        <taxon>Acanthomorphata</taxon>
        <taxon>Eupercaria</taxon>
        <taxon>Perciformes</taxon>
        <taxon>Cottioidei</taxon>
        <taxon>Cottales</taxon>
        <taxon>Liparidae</taxon>
        <taxon>Liparis</taxon>
    </lineage>
</organism>
<proteinExistence type="predicted"/>
<sequence>MHLKAISGLINILQRLQNVGSRPLSITGCDSVLSSDTLSTRINGIPAAACHYSALNHLPSYTNRLLVLLTPTTRGVYDAAR</sequence>
<name>A0A4Z2HLW7_9TELE</name>
<keyword evidence="2" id="KW-1185">Reference proteome</keyword>
<gene>
    <name evidence="1" type="ORF">EYF80_023509</name>
</gene>
<protein>
    <submittedName>
        <fullName evidence="1">Uncharacterized protein</fullName>
    </submittedName>
</protein>
<accession>A0A4Z2HLW7</accession>
<evidence type="ECO:0000313" key="1">
    <source>
        <dbReference type="EMBL" id="TNN66275.1"/>
    </source>
</evidence>
<reference evidence="1 2" key="1">
    <citation type="submission" date="2019-03" db="EMBL/GenBank/DDBJ databases">
        <title>First draft genome of Liparis tanakae, snailfish: a comprehensive survey of snailfish specific genes.</title>
        <authorList>
            <person name="Kim W."/>
            <person name="Song I."/>
            <person name="Jeong J.-H."/>
            <person name="Kim D."/>
            <person name="Kim S."/>
            <person name="Ryu S."/>
            <person name="Song J.Y."/>
            <person name="Lee S.K."/>
        </authorList>
    </citation>
    <scope>NUCLEOTIDE SEQUENCE [LARGE SCALE GENOMIC DNA]</scope>
    <source>
        <tissue evidence="1">Muscle</tissue>
    </source>
</reference>
<comment type="caution">
    <text evidence="1">The sequence shown here is derived from an EMBL/GenBank/DDBJ whole genome shotgun (WGS) entry which is preliminary data.</text>
</comment>